<organism evidence="2 3">
    <name type="scientific">Halobacteriovorax marinus</name>
    <dbReference type="NCBI Taxonomy" id="97084"/>
    <lineage>
        <taxon>Bacteria</taxon>
        <taxon>Pseudomonadati</taxon>
        <taxon>Bdellovibrionota</taxon>
        <taxon>Bacteriovoracia</taxon>
        <taxon>Bacteriovoracales</taxon>
        <taxon>Halobacteriovoraceae</taxon>
        <taxon>Halobacteriovorax</taxon>
    </lineage>
</organism>
<accession>A0A1Y5F4M7</accession>
<proteinExistence type="predicted"/>
<name>A0A1Y5F4M7_9BACT</name>
<dbReference type="Pfam" id="PF00497">
    <property type="entry name" value="SBP_bac_3"/>
    <property type="match status" value="1"/>
</dbReference>
<dbReference type="InterPro" id="IPR001638">
    <property type="entry name" value="Solute-binding_3/MltF_N"/>
</dbReference>
<dbReference type="EMBL" id="MAAO01000007">
    <property type="protein sequence ID" value="OUR95622.1"/>
    <property type="molecule type" value="Genomic_DNA"/>
</dbReference>
<comment type="caution">
    <text evidence="2">The sequence shown here is derived from an EMBL/GenBank/DDBJ whole genome shotgun (WGS) entry which is preliminary data.</text>
</comment>
<feature type="domain" description="Solute-binding protein family 3/N-terminal" evidence="1">
    <location>
        <begin position="22"/>
        <end position="87"/>
    </location>
</feature>
<evidence type="ECO:0000259" key="1">
    <source>
        <dbReference type="Pfam" id="PF00497"/>
    </source>
</evidence>
<dbReference type="SUPFAM" id="SSF53850">
    <property type="entry name" value="Periplasmic binding protein-like II"/>
    <property type="match status" value="1"/>
</dbReference>
<evidence type="ECO:0000313" key="3">
    <source>
        <dbReference type="Proteomes" id="UP000196531"/>
    </source>
</evidence>
<dbReference type="Gene3D" id="3.40.190.10">
    <property type="entry name" value="Periplasmic binding protein-like II"/>
    <property type="match status" value="2"/>
</dbReference>
<protein>
    <recommendedName>
        <fullName evidence="1">Solute-binding protein family 3/N-terminal domain-containing protein</fullName>
    </recommendedName>
</protein>
<dbReference type="Proteomes" id="UP000196531">
    <property type="component" value="Unassembled WGS sequence"/>
</dbReference>
<reference evidence="3" key="1">
    <citation type="journal article" date="2017" name="Proc. Natl. Acad. Sci. U.S.A.">
        <title>Simulation of Deepwater Horizon oil plume reveals substrate specialization within a complex community of hydrocarbon-degraders.</title>
        <authorList>
            <person name="Hu P."/>
            <person name="Dubinsky E.A."/>
            <person name="Probst A.J."/>
            <person name="Wang J."/>
            <person name="Sieber C.M.K."/>
            <person name="Tom L.M."/>
            <person name="Gardinali P."/>
            <person name="Banfield J.F."/>
            <person name="Atlas R.M."/>
            <person name="Andersen G.L."/>
        </authorList>
    </citation>
    <scope>NUCLEOTIDE SEQUENCE [LARGE SCALE GENOMIC DNA]</scope>
</reference>
<gene>
    <name evidence="2" type="ORF">A9Q84_14050</name>
</gene>
<sequence length="218" mass="24680">MLKNIYSIVVLAFTSVTLAAPLKVGYIDAPPFSYMSKAGKAAGLLPAIANKTFSKLSLKHRFEFLPVARVYKNIKDGTLDLYNCGTNEMPNTFRGQKVLLYMDLGIFSRKDAKDIKTLEDLRGEDIALFLGASASGIQKLITDTKSGTLFHELNSIDNMISFVKKRRANHLLLYKRMFPDYKLKGFKYTSLKRVDCRWIISNKIPDAKEILRLLDEKS</sequence>
<evidence type="ECO:0000313" key="2">
    <source>
        <dbReference type="EMBL" id="OUR95622.1"/>
    </source>
</evidence>
<dbReference type="AlphaFoldDB" id="A0A1Y5F4M7"/>